<dbReference type="Pfam" id="PF12089">
    <property type="entry name" value="DUF3566"/>
    <property type="match status" value="2"/>
</dbReference>
<keyword evidence="1" id="KW-0812">Transmembrane</keyword>
<evidence type="ECO:0000256" key="1">
    <source>
        <dbReference type="SAM" id="Phobius"/>
    </source>
</evidence>
<dbReference type="InterPro" id="IPR021949">
    <property type="entry name" value="DUF3566_TM"/>
</dbReference>
<dbReference type="EMBL" id="SZNQ01000001">
    <property type="protein sequence ID" value="TKT04442.1"/>
    <property type="molecule type" value="Genomic_DNA"/>
</dbReference>
<sequence>MARSAHVAPAVRVVAPDSAPAADSFPVRDPALPLAPPSGTTAHPSRSGRQLTQLDLWSVAATSALVCLALGVCLAVAASLTWVVIDFLNPKPEAGPSPVWGLTFLAVTLMVEVVLGTALATAAAYFYNLASRCTGGVHLRVRDSEGPSAVEVTTLREYRRLRATLHRYAAARLRPAAPAGVQVRQVAGVRAAEY</sequence>
<evidence type="ECO:0000259" key="2">
    <source>
        <dbReference type="Pfam" id="PF12089"/>
    </source>
</evidence>
<feature type="transmembrane region" description="Helical" evidence="1">
    <location>
        <begin position="56"/>
        <end position="84"/>
    </location>
</feature>
<reference evidence="3 4" key="1">
    <citation type="submission" date="2019-04" db="EMBL/GenBank/DDBJ databases">
        <title>Streptomyces lasaliensis sp. nov., an Actinomycete isolated from soil which produces the polyether antibiotic lasalocid.</title>
        <authorList>
            <person name="Erwin G."/>
            <person name="Haber C."/>
        </authorList>
    </citation>
    <scope>NUCLEOTIDE SEQUENCE [LARGE SCALE GENOMIC DNA]</scope>
    <source>
        <strain evidence="3 4">X-537</strain>
    </source>
</reference>
<feature type="domain" description="DUF3566" evidence="2">
    <location>
        <begin position="104"/>
        <end position="143"/>
    </location>
</feature>
<gene>
    <name evidence="3" type="ORF">E4U91_33390</name>
</gene>
<proteinExistence type="predicted"/>
<feature type="transmembrane region" description="Helical" evidence="1">
    <location>
        <begin position="104"/>
        <end position="127"/>
    </location>
</feature>
<feature type="domain" description="DUF3566" evidence="2">
    <location>
        <begin position="46"/>
        <end position="88"/>
    </location>
</feature>
<name>A0A4U5WRV4_STRLS</name>
<organism evidence="3 4">
    <name type="scientific">Streptomyces lasalocidi</name>
    <name type="common">Streptomyces lasaliensis</name>
    <dbReference type="NCBI Taxonomy" id="324833"/>
    <lineage>
        <taxon>Bacteria</taxon>
        <taxon>Bacillati</taxon>
        <taxon>Actinomycetota</taxon>
        <taxon>Actinomycetes</taxon>
        <taxon>Kitasatosporales</taxon>
        <taxon>Streptomycetaceae</taxon>
        <taxon>Streptomyces</taxon>
    </lineage>
</organism>
<evidence type="ECO:0000313" key="3">
    <source>
        <dbReference type="EMBL" id="TKT04442.1"/>
    </source>
</evidence>
<accession>A0A4U5WRV4</accession>
<keyword evidence="1" id="KW-0472">Membrane</keyword>
<protein>
    <recommendedName>
        <fullName evidence="2">DUF3566 domain-containing protein</fullName>
    </recommendedName>
</protein>
<keyword evidence="1" id="KW-1133">Transmembrane helix</keyword>
<dbReference type="AlphaFoldDB" id="A0A4U5WRV4"/>
<keyword evidence="4" id="KW-1185">Reference proteome</keyword>
<evidence type="ECO:0000313" key="4">
    <source>
        <dbReference type="Proteomes" id="UP000305929"/>
    </source>
</evidence>
<dbReference type="Proteomes" id="UP000305929">
    <property type="component" value="Unassembled WGS sequence"/>
</dbReference>
<comment type="caution">
    <text evidence="3">The sequence shown here is derived from an EMBL/GenBank/DDBJ whole genome shotgun (WGS) entry which is preliminary data.</text>
</comment>